<feature type="region of interest" description="Disordered" evidence="1">
    <location>
        <begin position="366"/>
        <end position="497"/>
    </location>
</feature>
<feature type="compositionally biased region" description="Basic and acidic residues" evidence="1">
    <location>
        <begin position="389"/>
        <end position="409"/>
    </location>
</feature>
<dbReference type="PANTHER" id="PTHR39611">
    <property type="entry name" value="HYDROXYPROLINE-RICH GLYCOPROTEIN DZ-HRGP-RELATED"/>
    <property type="match status" value="1"/>
</dbReference>
<evidence type="ECO:0000259" key="2">
    <source>
        <dbReference type="Pfam" id="PF24355"/>
    </source>
</evidence>
<feature type="compositionally biased region" description="Pro residues" evidence="1">
    <location>
        <begin position="483"/>
        <end position="494"/>
    </location>
</feature>
<evidence type="ECO:0000256" key="1">
    <source>
        <dbReference type="SAM" id="MobiDB-lite"/>
    </source>
</evidence>
<feature type="compositionally biased region" description="Basic and acidic residues" evidence="1">
    <location>
        <begin position="428"/>
        <end position="438"/>
    </location>
</feature>
<reference evidence="3 4" key="1">
    <citation type="submission" date="2023-08" db="EMBL/GenBank/DDBJ databases">
        <title>Black Yeasts Isolated from many extreme environments.</title>
        <authorList>
            <person name="Coleine C."/>
            <person name="Stajich J.E."/>
            <person name="Selbmann L."/>
        </authorList>
    </citation>
    <scope>NUCLEOTIDE SEQUENCE [LARGE SCALE GENOMIC DNA]</scope>
    <source>
        <strain evidence="3 4">CCFEE 5885</strain>
    </source>
</reference>
<feature type="domain" description="DUF7514" evidence="2">
    <location>
        <begin position="20"/>
        <end position="176"/>
    </location>
</feature>
<keyword evidence="4" id="KW-1185">Reference proteome</keyword>
<comment type="caution">
    <text evidence="3">The sequence shown here is derived from an EMBL/GenBank/DDBJ whole genome shotgun (WGS) entry which is preliminary data.</text>
</comment>
<dbReference type="Pfam" id="PF24355">
    <property type="entry name" value="DUF7514"/>
    <property type="match status" value="1"/>
</dbReference>
<protein>
    <recommendedName>
        <fullName evidence="2">DUF7514 domain-containing protein</fullName>
    </recommendedName>
</protein>
<feature type="compositionally biased region" description="Basic and acidic residues" evidence="1">
    <location>
        <begin position="307"/>
        <end position="319"/>
    </location>
</feature>
<organism evidence="3 4">
    <name type="scientific">Lithohypha guttulata</name>
    <dbReference type="NCBI Taxonomy" id="1690604"/>
    <lineage>
        <taxon>Eukaryota</taxon>
        <taxon>Fungi</taxon>
        <taxon>Dikarya</taxon>
        <taxon>Ascomycota</taxon>
        <taxon>Pezizomycotina</taxon>
        <taxon>Eurotiomycetes</taxon>
        <taxon>Chaetothyriomycetidae</taxon>
        <taxon>Chaetothyriales</taxon>
        <taxon>Trichomeriaceae</taxon>
        <taxon>Lithohypha</taxon>
    </lineage>
</organism>
<dbReference type="Proteomes" id="UP001345013">
    <property type="component" value="Unassembled WGS sequence"/>
</dbReference>
<feature type="compositionally biased region" description="Polar residues" evidence="1">
    <location>
        <begin position="280"/>
        <end position="290"/>
    </location>
</feature>
<sequence>MNRESEGQRNGNGGSIRWEYFINHDKTASRVFDELCRGLTQIIRRLEPASTSPDLAPSQLANFYRSCGGNYDELFKNTGEHGVSWIYRTLGCYHSLQPTRNAFEAPSIPCLTDDGYVRWQTLQLLLCPDEHVGFIQKAVELYDVPRRGGGIFPKTIPTECFPVRPDPDMEKWHKLVISQINQDHMRRIKLSPYASPNPESGTSPGGYFARSTPVRPVYGQGRDSLSEEELARREAIRRRSSVPDVISPGGTPVSEKQAAMKARSRSAVPPVSQGGHVRLGSNTGTPNRYQASPVIPRPAGSNTSIERSNRRRDPQHDRNISSGSRPDSADDASSEESYRRHKSSEEEDTKRRSRWGASFMPSFFLSKNQRRHSSDGRVPTIINNKRSPRRSESIRKYKTEGPPDPRGRYLDQPSERSSSGVRFNDAFNRSDHPPRPDEAAYAPPPSSYRYSEPHPNAFPPPPVNPNMGSNAPKPNIPSVNQIPPTPPNGHPVPAPNYFVANSPQFSVRKDGQPLRVATVSGVNGRRYAPSETQSAIEPSLRRRDRTASMRNPATSTVL</sequence>
<dbReference type="EMBL" id="JAVRRG010000011">
    <property type="protein sequence ID" value="KAK5099085.1"/>
    <property type="molecule type" value="Genomic_DNA"/>
</dbReference>
<dbReference type="InterPro" id="IPR055936">
    <property type="entry name" value="DUF7514"/>
</dbReference>
<gene>
    <name evidence="3" type="ORF">LTR24_001486</name>
</gene>
<proteinExistence type="predicted"/>
<accession>A0ABR0KKH6</accession>
<feature type="region of interest" description="Disordered" evidence="1">
    <location>
        <begin position="191"/>
        <end position="353"/>
    </location>
</feature>
<dbReference type="PANTHER" id="PTHR39611:SF2">
    <property type="entry name" value="HYDROXYPROLINE-RICH GLYCOPROTEIN DZ-HRGP"/>
    <property type="match status" value="1"/>
</dbReference>
<feature type="region of interest" description="Disordered" evidence="1">
    <location>
        <begin position="525"/>
        <end position="558"/>
    </location>
</feature>
<feature type="compositionally biased region" description="Polar residues" evidence="1">
    <location>
        <begin position="548"/>
        <end position="558"/>
    </location>
</feature>
<name>A0ABR0KKH6_9EURO</name>
<evidence type="ECO:0000313" key="3">
    <source>
        <dbReference type="EMBL" id="KAK5099085.1"/>
    </source>
</evidence>
<evidence type="ECO:0000313" key="4">
    <source>
        <dbReference type="Proteomes" id="UP001345013"/>
    </source>
</evidence>